<comment type="caution">
    <text evidence="2">The sequence shown here is derived from an EMBL/GenBank/DDBJ whole genome shotgun (WGS) entry which is preliminary data.</text>
</comment>
<proteinExistence type="predicted"/>
<evidence type="ECO:0000259" key="1">
    <source>
        <dbReference type="PROSITE" id="PS51186"/>
    </source>
</evidence>
<dbReference type="AlphaFoldDB" id="A0A1Y1ZAV9"/>
<dbReference type="Gene3D" id="3.40.630.30">
    <property type="match status" value="1"/>
</dbReference>
<dbReference type="PANTHER" id="PTHR42791:SF1">
    <property type="entry name" value="N-ACETYLTRANSFERASE DOMAIN-CONTAINING PROTEIN"/>
    <property type="match status" value="1"/>
</dbReference>
<dbReference type="Pfam" id="PF00583">
    <property type="entry name" value="Acetyltransf_1"/>
    <property type="match status" value="1"/>
</dbReference>
<evidence type="ECO:0000313" key="3">
    <source>
        <dbReference type="Proteomes" id="UP000193144"/>
    </source>
</evidence>
<dbReference type="SUPFAM" id="SSF55729">
    <property type="entry name" value="Acyl-CoA N-acyltransferases (Nat)"/>
    <property type="match status" value="1"/>
</dbReference>
<dbReference type="OrthoDB" id="544277at2759"/>
<dbReference type="EMBL" id="MCFA01000109">
    <property type="protein sequence ID" value="ORY07411.1"/>
    <property type="molecule type" value="Genomic_DNA"/>
</dbReference>
<dbReference type="PANTHER" id="PTHR42791">
    <property type="entry name" value="GNAT FAMILY ACETYLTRANSFERASE"/>
    <property type="match status" value="1"/>
</dbReference>
<gene>
    <name evidence="2" type="ORF">BCR34DRAFT_631275</name>
</gene>
<accession>A0A1Y1ZAV9</accession>
<name>A0A1Y1ZAV9_9PLEO</name>
<evidence type="ECO:0000313" key="2">
    <source>
        <dbReference type="EMBL" id="ORY07411.1"/>
    </source>
</evidence>
<organism evidence="2 3">
    <name type="scientific">Clohesyomyces aquaticus</name>
    <dbReference type="NCBI Taxonomy" id="1231657"/>
    <lineage>
        <taxon>Eukaryota</taxon>
        <taxon>Fungi</taxon>
        <taxon>Dikarya</taxon>
        <taxon>Ascomycota</taxon>
        <taxon>Pezizomycotina</taxon>
        <taxon>Dothideomycetes</taxon>
        <taxon>Pleosporomycetidae</taxon>
        <taxon>Pleosporales</taxon>
        <taxon>Lindgomycetaceae</taxon>
        <taxon>Clohesyomyces</taxon>
    </lineage>
</organism>
<protein>
    <recommendedName>
        <fullName evidence="1">N-acetyltransferase domain-containing protein</fullName>
    </recommendedName>
</protein>
<dbReference type="Proteomes" id="UP000193144">
    <property type="component" value="Unassembled WGS sequence"/>
</dbReference>
<dbReference type="InterPro" id="IPR000182">
    <property type="entry name" value="GNAT_dom"/>
</dbReference>
<reference evidence="2 3" key="1">
    <citation type="submission" date="2016-07" db="EMBL/GenBank/DDBJ databases">
        <title>Pervasive Adenine N6-methylation of Active Genes in Fungi.</title>
        <authorList>
            <consortium name="DOE Joint Genome Institute"/>
            <person name="Mondo S.J."/>
            <person name="Dannebaum R.O."/>
            <person name="Kuo R.C."/>
            <person name="Labutti K."/>
            <person name="Haridas S."/>
            <person name="Kuo A."/>
            <person name="Salamov A."/>
            <person name="Ahrendt S.R."/>
            <person name="Lipzen A."/>
            <person name="Sullivan W."/>
            <person name="Andreopoulos W.B."/>
            <person name="Clum A."/>
            <person name="Lindquist E."/>
            <person name="Daum C."/>
            <person name="Ramamoorthy G.K."/>
            <person name="Gryganskyi A."/>
            <person name="Culley D."/>
            <person name="Magnuson J.K."/>
            <person name="James T.Y."/>
            <person name="O'Malley M.A."/>
            <person name="Stajich J.E."/>
            <person name="Spatafora J.W."/>
            <person name="Visel A."/>
            <person name="Grigoriev I.V."/>
        </authorList>
    </citation>
    <scope>NUCLEOTIDE SEQUENCE [LARGE SCALE GENOMIC DNA]</scope>
    <source>
        <strain evidence="2 3">CBS 115471</strain>
    </source>
</reference>
<sequence>MASEKPTITVTSTSGKGYLSRTSPTMVSAFSKDTCWAYFLNHLPRDSAARTSLRRLLFHCMFSAAALKNATFYEASYTDLDPANPKDKKGEEGGGEGRPFQSAAIILPPGEAIDNISLFGWLSLIPQGLPKLLYKCGPRHFHRILFEYGAVADSAKRIKFPLKSQAKKEGYFYVLIIGTEESCRGRGLAGELMKRVLRDAEKAGKPVWLEATSLMSMELYERLGFRVVGKAGEAGSLVLGKGKCDASGENAKGEEAVGVKIWPMVWIPEGCGEGEAGRRDSGFGER</sequence>
<dbReference type="STRING" id="1231657.A0A1Y1ZAV9"/>
<dbReference type="GO" id="GO:0016747">
    <property type="term" value="F:acyltransferase activity, transferring groups other than amino-acyl groups"/>
    <property type="evidence" value="ECO:0007669"/>
    <property type="project" value="InterPro"/>
</dbReference>
<dbReference type="CDD" id="cd04301">
    <property type="entry name" value="NAT_SF"/>
    <property type="match status" value="1"/>
</dbReference>
<keyword evidence="3" id="KW-1185">Reference proteome</keyword>
<feature type="domain" description="N-acetyltransferase" evidence="1">
    <location>
        <begin position="105"/>
        <end position="244"/>
    </location>
</feature>
<dbReference type="InterPro" id="IPR016181">
    <property type="entry name" value="Acyl_CoA_acyltransferase"/>
</dbReference>
<dbReference type="PROSITE" id="PS51186">
    <property type="entry name" value="GNAT"/>
    <property type="match status" value="1"/>
</dbReference>
<dbReference type="InterPro" id="IPR052523">
    <property type="entry name" value="Trichothecene_AcTrans"/>
</dbReference>